<dbReference type="AlphaFoldDB" id="A0AB34G8Q2"/>
<dbReference type="Pfam" id="PF00276">
    <property type="entry name" value="Ribosomal_L23"/>
    <property type="match status" value="1"/>
</dbReference>
<dbReference type="GO" id="GO:0032543">
    <property type="term" value="P:mitochondrial translation"/>
    <property type="evidence" value="ECO:0007669"/>
    <property type="project" value="TreeGrafter"/>
</dbReference>
<dbReference type="InterPro" id="IPR013025">
    <property type="entry name" value="Ribosomal_uL23-like"/>
</dbReference>
<keyword evidence="2 7" id="KW-0689">Ribosomal protein</keyword>
<dbReference type="InterPro" id="IPR011539">
    <property type="entry name" value="RHD_DNA_bind_dom"/>
</dbReference>
<reference evidence="7" key="1">
    <citation type="submission" date="2023-01" db="EMBL/GenBank/DDBJ databases">
        <title>The growth and conidiation of Purpureocillium lavendulum are regulated by nitrogen source and histone H3K14 acetylation.</title>
        <authorList>
            <person name="Tang P."/>
            <person name="Han J."/>
            <person name="Zhang C."/>
            <person name="Tang P."/>
            <person name="Qi F."/>
            <person name="Zhang K."/>
            <person name="Liang L."/>
        </authorList>
    </citation>
    <scope>NUCLEOTIDE SEQUENCE</scope>
    <source>
        <strain evidence="7">YMF1.00683</strain>
    </source>
</reference>
<keyword evidence="8" id="KW-1185">Reference proteome</keyword>
<evidence type="ECO:0000313" key="7">
    <source>
        <dbReference type="EMBL" id="KAJ6447096.1"/>
    </source>
</evidence>
<dbReference type="PANTHER" id="PTHR12059">
    <property type="entry name" value="RIBOSOMAL PROTEIN L23-RELATED"/>
    <property type="match status" value="1"/>
</dbReference>
<dbReference type="GO" id="GO:0003735">
    <property type="term" value="F:structural constituent of ribosome"/>
    <property type="evidence" value="ECO:0007669"/>
    <property type="project" value="InterPro"/>
</dbReference>
<dbReference type="GO" id="GO:0003677">
    <property type="term" value="F:DNA binding"/>
    <property type="evidence" value="ECO:0007669"/>
    <property type="project" value="InterPro"/>
</dbReference>
<evidence type="ECO:0000256" key="3">
    <source>
        <dbReference type="ARBA" id="ARBA00023274"/>
    </source>
</evidence>
<dbReference type="PROSITE" id="PS50254">
    <property type="entry name" value="REL_2"/>
    <property type="match status" value="1"/>
</dbReference>
<evidence type="ECO:0000313" key="8">
    <source>
        <dbReference type="Proteomes" id="UP001163105"/>
    </source>
</evidence>
<feature type="region of interest" description="Disordered" evidence="5">
    <location>
        <begin position="312"/>
        <end position="336"/>
    </location>
</feature>
<feature type="compositionally biased region" description="Basic residues" evidence="5">
    <location>
        <begin position="432"/>
        <end position="443"/>
    </location>
</feature>
<dbReference type="InterPro" id="IPR012677">
    <property type="entry name" value="Nucleotide-bd_a/b_plait_sf"/>
</dbReference>
<dbReference type="InterPro" id="IPR012678">
    <property type="entry name" value="Ribosomal_uL23/eL15/eS24_sf"/>
</dbReference>
<dbReference type="EMBL" id="JAQHRD010000001">
    <property type="protein sequence ID" value="KAJ6447096.1"/>
    <property type="molecule type" value="Genomic_DNA"/>
</dbReference>
<comment type="similarity">
    <text evidence="1">Belongs to the universal ribosomal protein uL23 family.</text>
</comment>
<name>A0AB34G8Q2_9HYPO</name>
<feature type="region of interest" description="Disordered" evidence="5">
    <location>
        <begin position="427"/>
        <end position="451"/>
    </location>
</feature>
<feature type="domain" description="RHD" evidence="6">
    <location>
        <begin position="248"/>
        <end position="298"/>
    </location>
</feature>
<protein>
    <recommendedName>
        <fullName evidence="4">Large ribosomal subunit protein uL23m</fullName>
    </recommendedName>
</protein>
<sequence>MAPRATMAEAVKAAARQLPAFRLGQKQVFLPNHVITFLRKEHLPPNEACFQVPLRFTKFDLRDYLWNLYGVEVRTVRSYVKPQPLTQRNSHSRSWYRPQPLKIMTVELAQPFQWPDLPTNLEPWSNELWKMREDLMEKRNEEQLHQHAFRIPLKSQEAPSKERKDLAALAGQMLRGEVKWSNDAVLDPKWDAVLAKSNEVAPAPRETRPNKDETTQPLPARGVLKLQDLIPPAPPPGRQVPRKDLEPDVSPPQDVLEQPAQAGFPGVHVRARDEHLGREAGRGPGAAPLRDEKPFPRLAPLRVDVVQGLARRGDLEPGPLGGELEPPGGEETRRGRREQLRGAGLVGDPHGDERVVVLREVRGHGDGVEEGTHLRHGCRRGVPVSMLGATAAAAAGGAVRPRGVEDDELELRRRVEQRLPRVLDGAAYVPGPRRHEHPGRRRGLCGPRGSRVPGTSSLVLILGRSQTGEVKRPVVTLSDQLQGTFRRGGGHEVGELRGGRLVGRSRRDLLLGSGVGSGAGGGGAE</sequence>
<feature type="compositionally biased region" description="Low complexity" evidence="5">
    <location>
        <begin position="316"/>
        <end position="329"/>
    </location>
</feature>
<comment type="caution">
    <text evidence="7">The sequence shown here is derived from an EMBL/GenBank/DDBJ whole genome shotgun (WGS) entry which is preliminary data.</text>
</comment>
<dbReference type="SUPFAM" id="SSF54189">
    <property type="entry name" value="Ribosomal proteins S24e, L23 and L15e"/>
    <property type="match status" value="1"/>
</dbReference>
<dbReference type="Gene3D" id="3.30.70.330">
    <property type="match status" value="1"/>
</dbReference>
<keyword evidence="3" id="KW-0687">Ribonucleoprotein</keyword>
<dbReference type="Proteomes" id="UP001163105">
    <property type="component" value="Unassembled WGS sequence"/>
</dbReference>
<evidence type="ECO:0000256" key="1">
    <source>
        <dbReference type="ARBA" id="ARBA00006700"/>
    </source>
</evidence>
<dbReference type="PANTHER" id="PTHR12059:SF5">
    <property type="entry name" value="LARGE RIBOSOMAL SUBUNIT PROTEIN UL23M"/>
    <property type="match status" value="1"/>
</dbReference>
<evidence type="ECO:0000256" key="2">
    <source>
        <dbReference type="ARBA" id="ARBA00022980"/>
    </source>
</evidence>
<dbReference type="GO" id="GO:0005762">
    <property type="term" value="C:mitochondrial large ribosomal subunit"/>
    <property type="evidence" value="ECO:0007669"/>
    <property type="project" value="TreeGrafter"/>
</dbReference>
<gene>
    <name evidence="7" type="ORF">O9K51_01871</name>
</gene>
<proteinExistence type="inferred from homology"/>
<evidence type="ECO:0000256" key="4">
    <source>
        <dbReference type="ARBA" id="ARBA00039977"/>
    </source>
</evidence>
<evidence type="ECO:0000256" key="5">
    <source>
        <dbReference type="SAM" id="MobiDB-lite"/>
    </source>
</evidence>
<feature type="compositionally biased region" description="Basic and acidic residues" evidence="5">
    <location>
        <begin position="205"/>
        <end position="214"/>
    </location>
</feature>
<dbReference type="GO" id="GO:0003700">
    <property type="term" value="F:DNA-binding transcription factor activity"/>
    <property type="evidence" value="ECO:0007669"/>
    <property type="project" value="InterPro"/>
</dbReference>
<accession>A0AB34G8Q2</accession>
<evidence type="ECO:0000259" key="6">
    <source>
        <dbReference type="PROSITE" id="PS50254"/>
    </source>
</evidence>
<feature type="region of interest" description="Disordered" evidence="5">
    <location>
        <begin position="198"/>
        <end position="261"/>
    </location>
</feature>
<organism evidence="7 8">
    <name type="scientific">Purpureocillium lavendulum</name>
    <dbReference type="NCBI Taxonomy" id="1247861"/>
    <lineage>
        <taxon>Eukaryota</taxon>
        <taxon>Fungi</taxon>
        <taxon>Dikarya</taxon>
        <taxon>Ascomycota</taxon>
        <taxon>Pezizomycotina</taxon>
        <taxon>Sordariomycetes</taxon>
        <taxon>Hypocreomycetidae</taxon>
        <taxon>Hypocreales</taxon>
        <taxon>Ophiocordycipitaceae</taxon>
        <taxon>Purpureocillium</taxon>
    </lineage>
</organism>